<sequence length="60" mass="6679">MKSNSTTTAPVYTAINTSDDSWNMREMIIRFGVTQADILAAVREVGKNKEKVEAYLAGRK</sequence>
<proteinExistence type="predicted"/>
<reference evidence="1" key="2">
    <citation type="submission" date="2020-09" db="EMBL/GenBank/DDBJ databases">
        <authorList>
            <person name="Sun Q."/>
            <person name="Zhou Y."/>
        </authorList>
    </citation>
    <scope>NUCLEOTIDE SEQUENCE</scope>
    <source>
        <strain evidence="1">CGMCC 1.15290</strain>
    </source>
</reference>
<keyword evidence="2" id="KW-1185">Reference proteome</keyword>
<reference evidence="1" key="1">
    <citation type="journal article" date="2014" name="Int. J. Syst. Evol. Microbiol.">
        <title>Complete genome sequence of Corynebacterium casei LMG S-19264T (=DSM 44701T), isolated from a smear-ripened cheese.</title>
        <authorList>
            <consortium name="US DOE Joint Genome Institute (JGI-PGF)"/>
            <person name="Walter F."/>
            <person name="Albersmeier A."/>
            <person name="Kalinowski J."/>
            <person name="Ruckert C."/>
        </authorList>
    </citation>
    <scope>NUCLEOTIDE SEQUENCE</scope>
    <source>
        <strain evidence="1">CGMCC 1.15290</strain>
    </source>
</reference>
<dbReference type="EMBL" id="BMIB01000005">
    <property type="protein sequence ID" value="GGH78728.1"/>
    <property type="molecule type" value="Genomic_DNA"/>
</dbReference>
<dbReference type="Pfam" id="PF12244">
    <property type="entry name" value="DUF3606"/>
    <property type="match status" value="1"/>
</dbReference>
<dbReference type="AlphaFoldDB" id="A0A917MY86"/>
<protein>
    <recommendedName>
        <fullName evidence="3">DUF3606 domain-containing protein</fullName>
    </recommendedName>
</protein>
<dbReference type="RefSeq" id="WP_188957076.1">
    <property type="nucleotide sequence ID" value="NZ_BMIB01000005.1"/>
</dbReference>
<gene>
    <name evidence="1" type="ORF">GCM10011379_47020</name>
</gene>
<name>A0A917MY86_9BACT</name>
<evidence type="ECO:0000313" key="1">
    <source>
        <dbReference type="EMBL" id="GGH78728.1"/>
    </source>
</evidence>
<evidence type="ECO:0000313" key="2">
    <source>
        <dbReference type="Proteomes" id="UP000627292"/>
    </source>
</evidence>
<comment type="caution">
    <text evidence="1">The sequence shown here is derived from an EMBL/GenBank/DDBJ whole genome shotgun (WGS) entry which is preliminary data.</text>
</comment>
<organism evidence="1 2">
    <name type="scientific">Filimonas zeae</name>
    <dbReference type="NCBI Taxonomy" id="1737353"/>
    <lineage>
        <taxon>Bacteria</taxon>
        <taxon>Pseudomonadati</taxon>
        <taxon>Bacteroidota</taxon>
        <taxon>Chitinophagia</taxon>
        <taxon>Chitinophagales</taxon>
        <taxon>Chitinophagaceae</taxon>
        <taxon>Filimonas</taxon>
    </lineage>
</organism>
<dbReference type="InterPro" id="IPR022037">
    <property type="entry name" value="DUF3606"/>
</dbReference>
<dbReference type="Proteomes" id="UP000627292">
    <property type="component" value="Unassembled WGS sequence"/>
</dbReference>
<evidence type="ECO:0008006" key="3">
    <source>
        <dbReference type="Google" id="ProtNLM"/>
    </source>
</evidence>
<accession>A0A917MY86</accession>